<evidence type="ECO:0000256" key="1">
    <source>
        <dbReference type="ARBA" id="ARBA00009437"/>
    </source>
</evidence>
<organism evidence="6 7">
    <name type="scientific">Pseudonocardia alni subsp. carboxydivorans</name>
    <dbReference type="NCBI Taxonomy" id="415010"/>
    <lineage>
        <taxon>Bacteria</taxon>
        <taxon>Bacillati</taxon>
        <taxon>Actinomycetota</taxon>
        <taxon>Actinomycetes</taxon>
        <taxon>Pseudonocardiales</taxon>
        <taxon>Pseudonocardiaceae</taxon>
        <taxon>Pseudonocardia</taxon>
    </lineage>
</organism>
<dbReference type="SUPFAM" id="SSF46785">
    <property type="entry name" value="Winged helix' DNA-binding domain"/>
    <property type="match status" value="1"/>
</dbReference>
<dbReference type="RefSeq" id="WP_346107077.1">
    <property type="nucleotide sequence ID" value="NZ_BAAAOD010000071.1"/>
</dbReference>
<dbReference type="InterPro" id="IPR000847">
    <property type="entry name" value="LysR_HTH_N"/>
</dbReference>
<name>A0ABU9ADT8_PSEA5</name>
<keyword evidence="3" id="KW-0238">DNA-binding</keyword>
<proteinExistence type="inferred from homology"/>
<dbReference type="PANTHER" id="PTHR30419">
    <property type="entry name" value="HTH-TYPE TRANSCRIPTIONAL REGULATOR YBHD"/>
    <property type="match status" value="1"/>
</dbReference>
<dbReference type="InterPro" id="IPR005119">
    <property type="entry name" value="LysR_subst-bd"/>
</dbReference>
<comment type="similarity">
    <text evidence="1">Belongs to the LysR transcriptional regulatory family.</text>
</comment>
<evidence type="ECO:0000256" key="4">
    <source>
        <dbReference type="ARBA" id="ARBA00023163"/>
    </source>
</evidence>
<dbReference type="InterPro" id="IPR036390">
    <property type="entry name" value="WH_DNA-bd_sf"/>
</dbReference>
<comment type="caution">
    <text evidence="6">The sequence shown here is derived from an EMBL/GenBank/DDBJ whole genome shotgun (WGS) entry which is preliminary data.</text>
</comment>
<keyword evidence="4" id="KW-0804">Transcription</keyword>
<accession>A0ABU9ADT8</accession>
<dbReference type="Proteomes" id="UP001367513">
    <property type="component" value="Unassembled WGS sequence"/>
</dbReference>
<protein>
    <submittedName>
        <fullName evidence="6">LysR family transcriptional regulator</fullName>
    </submittedName>
</protein>
<keyword evidence="7" id="KW-1185">Reference proteome</keyword>
<dbReference type="Pfam" id="PF03466">
    <property type="entry name" value="LysR_substrate"/>
    <property type="match status" value="1"/>
</dbReference>
<evidence type="ECO:0000259" key="5">
    <source>
        <dbReference type="PROSITE" id="PS50931"/>
    </source>
</evidence>
<evidence type="ECO:0000313" key="7">
    <source>
        <dbReference type="Proteomes" id="UP001367513"/>
    </source>
</evidence>
<dbReference type="Pfam" id="PF00126">
    <property type="entry name" value="HTH_1"/>
    <property type="match status" value="1"/>
</dbReference>
<keyword evidence="2" id="KW-0805">Transcription regulation</keyword>
<evidence type="ECO:0000313" key="6">
    <source>
        <dbReference type="EMBL" id="MEK6464160.1"/>
    </source>
</evidence>
<dbReference type="EMBL" id="JBBPIX010000004">
    <property type="protein sequence ID" value="MEK6464160.1"/>
    <property type="molecule type" value="Genomic_DNA"/>
</dbReference>
<gene>
    <name evidence="6" type="ORF">WG925_10490</name>
</gene>
<sequence>MQYDFTDLRLFLHVVAEGSITGGAARANLSLPSASARVRALERHAGVELLVRERRGVRTTPAGRALARHAREVLDRAARLDGAIASYSRPASAPLSLLAGSSAMHDLVPRAVTAFLLARPHSDVDVTLRRSVETARTLADGRADLGIVLDHVAAGQGLRAEPLCDDSLVVVGAGHGVLDGRDTIAFAEAAEHPMVGLAASSPLQLSLDAQAADAGLAPRYRTRAADLGTVVALAEAGAGIAVVPRRAAAVPARAGRLQVVALGEPWARRRLSLCRGAALEPSSPGWPAVLALAEHIHAVSVTAEG</sequence>
<feature type="domain" description="HTH lysR-type" evidence="5">
    <location>
        <begin position="1"/>
        <end position="60"/>
    </location>
</feature>
<dbReference type="PROSITE" id="PS50931">
    <property type="entry name" value="HTH_LYSR"/>
    <property type="match status" value="1"/>
</dbReference>
<dbReference type="PANTHER" id="PTHR30419:SF2">
    <property type="entry name" value="LYSR FAMILY TRANSCRIPTIONAL REGULATOR"/>
    <property type="match status" value="1"/>
</dbReference>
<reference evidence="6 7" key="1">
    <citation type="submission" date="2024-03" db="EMBL/GenBank/DDBJ databases">
        <title>Draft genome sequence of Pseudonocardia carboxydivorans JCM 14827.</title>
        <authorList>
            <person name="Duangmal K."/>
        </authorList>
    </citation>
    <scope>NUCLEOTIDE SEQUENCE [LARGE SCALE GENOMIC DNA]</scope>
    <source>
        <strain evidence="6 7">JCM 14827</strain>
    </source>
</reference>
<dbReference type="InterPro" id="IPR050950">
    <property type="entry name" value="HTH-type_LysR_regulators"/>
</dbReference>
<dbReference type="InterPro" id="IPR036388">
    <property type="entry name" value="WH-like_DNA-bd_sf"/>
</dbReference>
<evidence type="ECO:0000256" key="2">
    <source>
        <dbReference type="ARBA" id="ARBA00023015"/>
    </source>
</evidence>
<dbReference type="SUPFAM" id="SSF53850">
    <property type="entry name" value="Periplasmic binding protein-like II"/>
    <property type="match status" value="1"/>
</dbReference>
<evidence type="ECO:0000256" key="3">
    <source>
        <dbReference type="ARBA" id="ARBA00023125"/>
    </source>
</evidence>
<dbReference type="Gene3D" id="3.40.190.290">
    <property type="match status" value="1"/>
</dbReference>
<dbReference type="Gene3D" id="1.10.10.10">
    <property type="entry name" value="Winged helix-like DNA-binding domain superfamily/Winged helix DNA-binding domain"/>
    <property type="match status" value="1"/>
</dbReference>